<keyword evidence="2" id="KW-1133">Transmembrane helix</keyword>
<name>A0A0D9QGL4_PLAFR</name>
<evidence type="ECO:0000259" key="3">
    <source>
        <dbReference type="Pfam" id="PF12879"/>
    </source>
</evidence>
<proteinExistence type="predicted"/>
<feature type="compositionally biased region" description="Polar residues" evidence="1">
    <location>
        <begin position="597"/>
        <end position="607"/>
    </location>
</feature>
<feature type="region of interest" description="Disordered" evidence="1">
    <location>
        <begin position="490"/>
        <end position="676"/>
    </location>
</feature>
<accession>A0A0D9QGL4</accession>
<sequence>MQQTTGEKFKEYLRCILASEVLVQVYGQTSDHQEVIKKVKEEMEKTTTTGTQQYEPGVCEGQHYGEVIFGLRGIGPSIKTKLDEWKSGLAGGHAGSARVTGKKCAWPQQDTNQNSEEACNAEPGDVLQDDWLMGKINYWTAGALYLRVTTLLEEMKKGRLPGGKCAIEKNIKHQIKKVKDTVNPAAAKPAPAKPAPVDNGSPAKPVPPAKPVAAKPGPVTTTTQPGDKCQGEKVWEWKHKEVYVAHQYTADQWKPVKKVLDDFIKYLQANNQDFDGYGANCDNIGWEDMTSGQYHKAQTVADMMRCRLMSGALWFANGDNTQHTGGHMDEKEAALRCEVAHAFGHLLRNMYCKGQQKWYRGVEYAYKAMQKMGEKTAGQQSGLTGPVVHGKCTMCGYKGYKHHAQAVNLEIAQWLMREGKILSEIQQLEAQMPCNQYWQKYINDGAQAGDPIEKILTTPGIDKKNKLDKEIVEKAEKVFEQAKEAVEREIEKLTGQTEEQTPKETTPETGKTATPSTPGPAVSVGRSEDVVETPPPADGSERAGNDKSQPTCPAAGASHTRDVGEGILSVSVTFDPSSDPKDCSGSNSPETPAGKDSTANTGTQDTQVPAEPEQGPEVSVTSSGSDTGHQPATPTEIPKATETPDAQDTTPAATKDTNANEGGHGPDQQTDDKVTTKPSDTAALYSFGDFWDSVSGVTPPDGAEPDTAPGSQASSSTSHKDKHNTSSIIHAGGGLGFTLDMPTLGTGLGGHYGTGHRPSLEVQASDNSGGPGDYAVPDLTDTVLTATTPVLFFLSAVTVALLGYSLWKYFAYLAKRRRTYRTVRNVPSPPLDEDILAHLQRGAPPPPDYGYTMVTQPASAAVRRGQRPPRVHKRTIIDLHLEVLNECEAAVWENVKDDYLQILVKAFAQECARDLHQDTHNSILDVSTSDQDLPGINVSYTDFAQTDPCPPHDPDSWSCMETIQLQTHPCPPNEHDPDPWSCMENIQLHHEQNRPSDHGDKTSACTQWINWIDRHKYMLRACSGEPWFLQLKADWKQYLRAHMVADEASSEHRTAATMESTQLDAWKEWIARKHKRTDTYSEEEWFKHLLSSVEEETVPDKGDVPIAEKDLEVEKVMAAHQRLRLRDVPRSQLHPQPYMKQPLTAHTWMLLLASVIEQCEIESSMQDRELYVDALLDTL</sequence>
<keyword evidence="2" id="KW-0472">Membrane</keyword>
<evidence type="ECO:0008006" key="7">
    <source>
        <dbReference type="Google" id="ProtNLM"/>
    </source>
</evidence>
<feature type="transmembrane region" description="Helical" evidence="2">
    <location>
        <begin position="790"/>
        <end position="811"/>
    </location>
</feature>
<dbReference type="EMBL" id="KQ001779">
    <property type="protein sequence ID" value="KJP84866.1"/>
    <property type="molecule type" value="Genomic_DNA"/>
</dbReference>
<dbReference type="GeneID" id="24270817"/>
<dbReference type="Pfam" id="PF12887">
    <property type="entry name" value="SICA_alpha"/>
    <property type="match status" value="1"/>
</dbReference>
<dbReference type="OrthoDB" id="375150at2759"/>
<keyword evidence="6" id="KW-1185">Reference proteome</keyword>
<dbReference type="Pfam" id="PF12879">
    <property type="entry name" value="SICA_C"/>
    <property type="match status" value="1"/>
</dbReference>
<dbReference type="InterPro" id="IPR024290">
    <property type="entry name" value="SICA_extracell_a"/>
</dbReference>
<dbReference type="RefSeq" id="XP_012338528.1">
    <property type="nucleotide sequence ID" value="XM_012483105.1"/>
</dbReference>
<feature type="domain" description="Schizont-infected cell agglutination extracellular alpha" evidence="4">
    <location>
        <begin position="5"/>
        <end position="80"/>
    </location>
</feature>
<dbReference type="Proteomes" id="UP000054561">
    <property type="component" value="Unassembled WGS sequence"/>
</dbReference>
<feature type="compositionally biased region" description="Polar residues" evidence="1">
    <location>
        <begin position="619"/>
        <end position="633"/>
    </location>
</feature>
<gene>
    <name evidence="5" type="ORF">AK88_05503</name>
</gene>
<organism evidence="5 6">
    <name type="scientific">Plasmodium fragile</name>
    <dbReference type="NCBI Taxonomy" id="5857"/>
    <lineage>
        <taxon>Eukaryota</taxon>
        <taxon>Sar</taxon>
        <taxon>Alveolata</taxon>
        <taxon>Apicomplexa</taxon>
        <taxon>Aconoidasida</taxon>
        <taxon>Haemosporida</taxon>
        <taxon>Plasmodiidae</taxon>
        <taxon>Plasmodium</taxon>
        <taxon>Plasmodium (Plasmodium)</taxon>
    </lineage>
</organism>
<evidence type="ECO:0000256" key="2">
    <source>
        <dbReference type="SAM" id="Phobius"/>
    </source>
</evidence>
<evidence type="ECO:0000313" key="5">
    <source>
        <dbReference type="EMBL" id="KJP84866.1"/>
    </source>
</evidence>
<dbReference type="InterPro" id="IPR024288">
    <property type="entry name" value="SICA_C"/>
</dbReference>
<feature type="region of interest" description="Disordered" evidence="1">
    <location>
        <begin position="750"/>
        <end position="769"/>
    </location>
</feature>
<evidence type="ECO:0000313" key="6">
    <source>
        <dbReference type="Proteomes" id="UP000054561"/>
    </source>
</evidence>
<feature type="domain" description="Schizont-infected cell agglutination C-terminal" evidence="3">
    <location>
        <begin position="808"/>
        <end position="908"/>
    </location>
</feature>
<feature type="region of interest" description="Disordered" evidence="1">
    <location>
        <begin position="693"/>
        <end position="727"/>
    </location>
</feature>
<feature type="compositionally biased region" description="Low complexity" evidence="1">
    <location>
        <begin position="640"/>
        <end position="657"/>
    </location>
</feature>
<reference evidence="5 6" key="1">
    <citation type="submission" date="2014-03" db="EMBL/GenBank/DDBJ databases">
        <title>The Genome Sequence of Plasmodium fragile nilgiri.</title>
        <authorList>
            <consortium name="The Broad Institute Genomics Platform"/>
            <consortium name="The Broad Institute Genome Sequencing Center for Infectious Disease"/>
            <person name="Neafsey D."/>
            <person name="Duraisingh M."/>
            <person name="Young S.K."/>
            <person name="Zeng Q."/>
            <person name="Gargeya S."/>
            <person name="Abouelleil A."/>
            <person name="Alvarado L."/>
            <person name="Chapman S.B."/>
            <person name="Gainer-Dewar J."/>
            <person name="Goldberg J."/>
            <person name="Griggs A."/>
            <person name="Gujja S."/>
            <person name="Hansen M."/>
            <person name="Howarth C."/>
            <person name="Imamovic A."/>
            <person name="Larimer J."/>
            <person name="Pearson M."/>
            <person name="Poon T.W."/>
            <person name="Priest M."/>
            <person name="Roberts A."/>
            <person name="Saif S."/>
            <person name="Shea T."/>
            <person name="Sykes S."/>
            <person name="Wortman J."/>
            <person name="Nusbaum C."/>
            <person name="Birren B."/>
        </authorList>
    </citation>
    <scope>NUCLEOTIDE SEQUENCE [LARGE SCALE GENOMIC DNA]</scope>
    <source>
        <strain evidence="6">nilgiri</strain>
    </source>
</reference>
<evidence type="ECO:0000256" key="1">
    <source>
        <dbReference type="SAM" id="MobiDB-lite"/>
    </source>
</evidence>
<feature type="region of interest" description="Disordered" evidence="1">
    <location>
        <begin position="184"/>
        <end position="228"/>
    </location>
</feature>
<dbReference type="AlphaFoldDB" id="A0A0D9QGL4"/>
<protein>
    <recommendedName>
        <fullName evidence="7">Schizont-infected cell agglutination C-terminal domain-containing protein</fullName>
    </recommendedName>
</protein>
<evidence type="ECO:0000259" key="4">
    <source>
        <dbReference type="Pfam" id="PF12887"/>
    </source>
</evidence>
<dbReference type="VEuPathDB" id="PlasmoDB:AK88_05503"/>
<keyword evidence="2" id="KW-0812">Transmembrane</keyword>